<accession>A0A1I5KJA3</accession>
<dbReference type="RefSeq" id="WP_092526410.1">
    <property type="nucleotide sequence ID" value="NZ_FOWW01000001.1"/>
</dbReference>
<proteinExistence type="predicted"/>
<dbReference type="CDD" id="cd02440">
    <property type="entry name" value="AdoMet_MTases"/>
    <property type="match status" value="1"/>
</dbReference>
<dbReference type="STRING" id="587909.SAMN05421810_101178"/>
<dbReference type="GO" id="GO:0008757">
    <property type="term" value="F:S-adenosylmethionine-dependent methyltransferase activity"/>
    <property type="evidence" value="ECO:0007669"/>
    <property type="project" value="InterPro"/>
</dbReference>
<dbReference type="Proteomes" id="UP000198727">
    <property type="component" value="Unassembled WGS sequence"/>
</dbReference>
<dbReference type="PANTHER" id="PTHR43591">
    <property type="entry name" value="METHYLTRANSFERASE"/>
    <property type="match status" value="1"/>
</dbReference>
<reference evidence="3" key="1">
    <citation type="submission" date="2016-10" db="EMBL/GenBank/DDBJ databases">
        <authorList>
            <person name="Varghese N."/>
            <person name="Submissions S."/>
        </authorList>
    </citation>
    <scope>NUCLEOTIDE SEQUENCE [LARGE SCALE GENOMIC DNA]</scope>
    <source>
        <strain evidence="3">CGMCC 4.5579</strain>
    </source>
</reference>
<dbReference type="AlphaFoldDB" id="A0A1I5KJA3"/>
<dbReference type="Gene3D" id="3.40.50.150">
    <property type="entry name" value="Vaccinia Virus protein VP39"/>
    <property type="match status" value="1"/>
</dbReference>
<evidence type="ECO:0000259" key="1">
    <source>
        <dbReference type="Pfam" id="PF08241"/>
    </source>
</evidence>
<dbReference type="InterPro" id="IPR029063">
    <property type="entry name" value="SAM-dependent_MTases_sf"/>
</dbReference>
<protein>
    <submittedName>
        <fullName evidence="2">Ubiquinone/menaquinone biosynthesis C-methylase UbiE</fullName>
    </submittedName>
</protein>
<keyword evidence="2" id="KW-0808">Transferase</keyword>
<keyword evidence="3" id="KW-1185">Reference proteome</keyword>
<dbReference type="EMBL" id="FOWW01000001">
    <property type="protein sequence ID" value="SFO85105.1"/>
    <property type="molecule type" value="Genomic_DNA"/>
</dbReference>
<name>A0A1I5KJA3_9PSEU</name>
<dbReference type="PANTHER" id="PTHR43591:SF108">
    <property type="entry name" value="S-ADENOSYL-L-METHIONINE-DEPENDENT METHYLTRANSFERASE"/>
    <property type="match status" value="1"/>
</dbReference>
<organism evidence="2 3">
    <name type="scientific">Amycolatopsis arida</name>
    <dbReference type="NCBI Taxonomy" id="587909"/>
    <lineage>
        <taxon>Bacteria</taxon>
        <taxon>Bacillati</taxon>
        <taxon>Actinomycetota</taxon>
        <taxon>Actinomycetes</taxon>
        <taxon>Pseudonocardiales</taxon>
        <taxon>Pseudonocardiaceae</taxon>
        <taxon>Amycolatopsis</taxon>
    </lineage>
</organism>
<gene>
    <name evidence="2" type="ORF">SAMN05421810_101178</name>
</gene>
<sequence length="285" mass="30890">MTESIGVRVDPANSDQLRAWDGATGAYWAERAERFDEGVAEYQGPLLDAAAVDTTARVLDVGCGSGRLTRDLATRATAGSALGMDLSAPMLELARGLAERERLANVTFQQADAQVHPFPDEHFDLIASRHGVMFFGDPRTAFANLARATRRGGRLVLLTWQPPERNPWIGAFRAALAAGRELPPPPTEAPSPFSLSDPDQVRGLLTSAGLTEVRLRGLTAPMYFGRDVDDAARFVTGQHAGMLEGLDAAGRARALDDLRATLADHRTERGVRYDSACWLVEARRP</sequence>
<evidence type="ECO:0000313" key="3">
    <source>
        <dbReference type="Proteomes" id="UP000198727"/>
    </source>
</evidence>
<dbReference type="InterPro" id="IPR013216">
    <property type="entry name" value="Methyltransf_11"/>
</dbReference>
<dbReference type="OrthoDB" id="9777638at2"/>
<evidence type="ECO:0000313" key="2">
    <source>
        <dbReference type="EMBL" id="SFO85105.1"/>
    </source>
</evidence>
<dbReference type="GO" id="GO:0032259">
    <property type="term" value="P:methylation"/>
    <property type="evidence" value="ECO:0007669"/>
    <property type="project" value="UniProtKB-KW"/>
</dbReference>
<dbReference type="SUPFAM" id="SSF53335">
    <property type="entry name" value="S-adenosyl-L-methionine-dependent methyltransferases"/>
    <property type="match status" value="1"/>
</dbReference>
<feature type="domain" description="Methyltransferase type 11" evidence="1">
    <location>
        <begin position="59"/>
        <end position="157"/>
    </location>
</feature>
<keyword evidence="2" id="KW-0830">Ubiquinone</keyword>
<keyword evidence="2" id="KW-0489">Methyltransferase</keyword>
<dbReference type="Pfam" id="PF08241">
    <property type="entry name" value="Methyltransf_11"/>
    <property type="match status" value="1"/>
</dbReference>